<accession>A0A1A9V9Y8</accession>
<organism evidence="2 3">
    <name type="scientific">Glossina austeni</name>
    <name type="common">Savannah tsetse fly</name>
    <dbReference type="NCBI Taxonomy" id="7395"/>
    <lineage>
        <taxon>Eukaryota</taxon>
        <taxon>Metazoa</taxon>
        <taxon>Ecdysozoa</taxon>
        <taxon>Arthropoda</taxon>
        <taxon>Hexapoda</taxon>
        <taxon>Insecta</taxon>
        <taxon>Pterygota</taxon>
        <taxon>Neoptera</taxon>
        <taxon>Endopterygota</taxon>
        <taxon>Diptera</taxon>
        <taxon>Brachycera</taxon>
        <taxon>Muscomorpha</taxon>
        <taxon>Hippoboscoidea</taxon>
        <taxon>Glossinidae</taxon>
        <taxon>Glossina</taxon>
    </lineage>
</organism>
<proteinExistence type="predicted"/>
<sequence>MIQESVDKCFIRSQCEGISRSSSSAPPSDVVLFPVDDVDDVGGTSVDPSGTHSVVASSSSVVFSDVFSVDFSLGSSHSVVTALAVVVVIFVNSVLFVMHSSSFEGASVPDFAASVVVVVVVVTVVGALLSVVTHSVVLSEFSLVVVMHGVVVVIKSTGIDPVSQITFDVG</sequence>
<feature type="transmembrane region" description="Helical" evidence="1">
    <location>
        <begin position="111"/>
        <end position="130"/>
    </location>
</feature>
<dbReference type="VEuPathDB" id="VectorBase:GAUT030503"/>
<feature type="transmembrane region" description="Helical" evidence="1">
    <location>
        <begin position="79"/>
        <end position="99"/>
    </location>
</feature>
<dbReference type="EnsemblMetazoa" id="GAUT030503-RA">
    <property type="protein sequence ID" value="GAUT030503-PA"/>
    <property type="gene ID" value="GAUT030503"/>
</dbReference>
<keyword evidence="1" id="KW-0812">Transmembrane</keyword>
<evidence type="ECO:0000313" key="2">
    <source>
        <dbReference type="EnsemblMetazoa" id="GAUT030503-PA"/>
    </source>
</evidence>
<dbReference type="Proteomes" id="UP000078200">
    <property type="component" value="Unassembled WGS sequence"/>
</dbReference>
<keyword evidence="3" id="KW-1185">Reference proteome</keyword>
<keyword evidence="1" id="KW-1133">Transmembrane helix</keyword>
<name>A0A1A9V9Y8_GLOAU</name>
<evidence type="ECO:0000256" key="1">
    <source>
        <dbReference type="SAM" id="Phobius"/>
    </source>
</evidence>
<feature type="transmembrane region" description="Helical" evidence="1">
    <location>
        <begin position="136"/>
        <end position="154"/>
    </location>
</feature>
<evidence type="ECO:0000313" key="3">
    <source>
        <dbReference type="Proteomes" id="UP000078200"/>
    </source>
</evidence>
<keyword evidence="1" id="KW-0472">Membrane</keyword>
<reference evidence="2" key="1">
    <citation type="submission" date="2020-05" db="UniProtKB">
        <authorList>
            <consortium name="EnsemblMetazoa"/>
        </authorList>
    </citation>
    <scope>IDENTIFICATION</scope>
    <source>
        <strain evidence="2">TTRI</strain>
    </source>
</reference>
<dbReference type="AlphaFoldDB" id="A0A1A9V9Y8"/>
<protein>
    <submittedName>
        <fullName evidence="2">Uncharacterized protein</fullName>
    </submittedName>
</protein>